<keyword evidence="6" id="KW-1015">Disulfide bond</keyword>
<dbReference type="SUPFAM" id="SSF56399">
    <property type="entry name" value="ADP-ribosylation"/>
    <property type="match status" value="1"/>
</dbReference>
<dbReference type="PRINTS" id="PR00771">
    <property type="entry name" value="ENTEROTOXINA"/>
</dbReference>
<keyword evidence="9" id="KW-1185">Reference proteome</keyword>
<feature type="signal peptide" evidence="7">
    <location>
        <begin position="1"/>
        <end position="19"/>
    </location>
</feature>
<dbReference type="Proteomes" id="UP001523003">
    <property type="component" value="Unassembled WGS sequence"/>
</dbReference>
<dbReference type="Gene3D" id="3.90.210.10">
    <property type="entry name" value="Heat-Labile Enterotoxin, subunit A"/>
    <property type="match status" value="1"/>
</dbReference>
<keyword evidence="5" id="KW-0843">Virulence</keyword>
<evidence type="ECO:0000256" key="6">
    <source>
        <dbReference type="ARBA" id="ARBA00023157"/>
    </source>
</evidence>
<comment type="similarity">
    <text evidence="1">Belongs to the enterotoxin A family.</text>
</comment>
<keyword evidence="4" id="KW-0260">Enterotoxin</keyword>
<proteinExistence type="inferred from homology"/>
<dbReference type="Pfam" id="PF01375">
    <property type="entry name" value="Enterotoxin_a"/>
    <property type="match status" value="1"/>
</dbReference>
<feature type="chain" id="PRO_5045484069" evidence="7">
    <location>
        <begin position="20"/>
        <end position="237"/>
    </location>
</feature>
<evidence type="ECO:0000256" key="4">
    <source>
        <dbReference type="ARBA" id="ARBA00022861"/>
    </source>
</evidence>
<reference evidence="8 9" key="1">
    <citation type="submission" date="2022-05" db="EMBL/GenBank/DDBJ databases">
        <title>Description of the Bartonella bilalgolemii sp. nov. Isolated from Apodemus uralensis (Pallas 1811).</title>
        <authorList>
            <person name="Zgheib R."/>
            <person name="Celebi B."/>
        </authorList>
    </citation>
    <scope>NUCLEOTIDE SEQUENCE [LARGE SCALE GENOMIC DNA]</scope>
    <source>
        <strain evidence="8 9">G70</strain>
    </source>
</reference>
<gene>
    <name evidence="8" type="ORF">M4Z11_06090</name>
</gene>
<evidence type="ECO:0000256" key="5">
    <source>
        <dbReference type="ARBA" id="ARBA00023026"/>
    </source>
</evidence>
<sequence length="237" mass="26859">MFKLFVSVIIIMLSQPVFADNPIHNVYRATTRSPEEIKRAGGFLSRGMDETRPNQPPANISLWNHMLGNTSGMANDNSGYVSTTINRGIAIDWVNDRLNHNGYVYHIRATPNFVDVNASLGNYSLYYEEEEIAALGLIHWDQIIGWESVREGTVGEFIPNPDYNEQLYMHFTAGGAQPQLAAFPDGHPAWGEQPWVRYARCELKSSCSPEKSPQQFGTDWFWKSHYAILAILITYID</sequence>
<dbReference type="InterPro" id="IPR001144">
    <property type="entry name" value="Enterotoxin_A"/>
</dbReference>
<dbReference type="RefSeq" id="WP_249677581.1">
    <property type="nucleotide sequence ID" value="NZ_JAMCOF010000011.1"/>
</dbReference>
<evidence type="ECO:0000313" key="9">
    <source>
        <dbReference type="Proteomes" id="UP001523003"/>
    </source>
</evidence>
<evidence type="ECO:0000256" key="1">
    <source>
        <dbReference type="ARBA" id="ARBA00009092"/>
    </source>
</evidence>
<keyword evidence="3 7" id="KW-0732">Signal</keyword>
<evidence type="ECO:0000256" key="7">
    <source>
        <dbReference type="SAM" id="SignalP"/>
    </source>
</evidence>
<organism evidence="8 9">
    <name type="scientific">Bartonella bilalgolemii</name>
    <dbReference type="NCBI Taxonomy" id="2942911"/>
    <lineage>
        <taxon>Bacteria</taxon>
        <taxon>Pseudomonadati</taxon>
        <taxon>Pseudomonadota</taxon>
        <taxon>Alphaproteobacteria</taxon>
        <taxon>Hyphomicrobiales</taxon>
        <taxon>Bartonellaceae</taxon>
        <taxon>Bartonella</taxon>
    </lineage>
</organism>
<accession>A0ABT0PAA9</accession>
<keyword evidence="2" id="KW-0800">Toxin</keyword>
<dbReference type="EMBL" id="JAMCOF010000011">
    <property type="protein sequence ID" value="MCL6230162.1"/>
    <property type="molecule type" value="Genomic_DNA"/>
</dbReference>
<evidence type="ECO:0000313" key="8">
    <source>
        <dbReference type="EMBL" id="MCL6230162.1"/>
    </source>
</evidence>
<comment type="caution">
    <text evidence="8">The sequence shown here is derived from an EMBL/GenBank/DDBJ whole genome shotgun (WGS) entry which is preliminary data.</text>
</comment>
<protein>
    <submittedName>
        <fullName evidence="8">Enterotoxin A family protein</fullName>
    </submittedName>
</protein>
<evidence type="ECO:0000256" key="2">
    <source>
        <dbReference type="ARBA" id="ARBA00022656"/>
    </source>
</evidence>
<evidence type="ECO:0000256" key="3">
    <source>
        <dbReference type="ARBA" id="ARBA00022729"/>
    </source>
</evidence>
<name>A0ABT0PAA9_9HYPH</name>